<accession>A0A1I5TAG5</accession>
<dbReference type="Gene3D" id="3.30.70.100">
    <property type="match status" value="1"/>
</dbReference>
<name>A0A1I5TAG5_9SPHN</name>
<evidence type="ECO:0008006" key="3">
    <source>
        <dbReference type="Google" id="ProtNLM"/>
    </source>
</evidence>
<reference evidence="2" key="1">
    <citation type="submission" date="2016-10" db="EMBL/GenBank/DDBJ databases">
        <authorList>
            <person name="Varghese N."/>
            <person name="Submissions S."/>
        </authorList>
    </citation>
    <scope>NUCLEOTIDE SEQUENCE [LARGE SCALE GENOMIC DNA]</scope>
    <source>
        <strain evidence="2">CGMCC 1.9113</strain>
    </source>
</reference>
<evidence type="ECO:0000313" key="2">
    <source>
        <dbReference type="Proteomes" id="UP000199586"/>
    </source>
</evidence>
<dbReference type="SUPFAM" id="SSF54909">
    <property type="entry name" value="Dimeric alpha+beta barrel"/>
    <property type="match status" value="1"/>
</dbReference>
<dbReference type="RefSeq" id="WP_093333583.1">
    <property type="nucleotide sequence ID" value="NZ_FOXP01000007.1"/>
</dbReference>
<dbReference type="AlphaFoldDB" id="A0A1I5TAG5"/>
<dbReference type="InterPro" id="IPR011008">
    <property type="entry name" value="Dimeric_a/b-barrel"/>
</dbReference>
<dbReference type="OrthoDB" id="6369070at2"/>
<dbReference type="STRING" id="634430.SAMN04488241_107181"/>
<protein>
    <recommendedName>
        <fullName evidence="3">Methylmuconolactone methyl-isomerase</fullName>
    </recommendedName>
</protein>
<dbReference type="EMBL" id="FOXP01000007">
    <property type="protein sequence ID" value="SFP80049.1"/>
    <property type="molecule type" value="Genomic_DNA"/>
</dbReference>
<keyword evidence="2" id="KW-1185">Reference proteome</keyword>
<proteinExistence type="predicted"/>
<organism evidence="1 2">
    <name type="scientific">Sphingomonas rubra</name>
    <dbReference type="NCBI Taxonomy" id="634430"/>
    <lineage>
        <taxon>Bacteria</taxon>
        <taxon>Pseudomonadati</taxon>
        <taxon>Pseudomonadota</taxon>
        <taxon>Alphaproteobacteria</taxon>
        <taxon>Sphingomonadales</taxon>
        <taxon>Sphingomonadaceae</taxon>
        <taxon>Sphingomonas</taxon>
    </lineage>
</organism>
<gene>
    <name evidence="1" type="ORF">SAMN04488241_107181</name>
</gene>
<evidence type="ECO:0000313" key="1">
    <source>
        <dbReference type="EMBL" id="SFP80049.1"/>
    </source>
</evidence>
<dbReference type="Proteomes" id="UP000199586">
    <property type="component" value="Unassembled WGS sequence"/>
</dbReference>
<sequence length="306" mass="33666">MTYKDRPAANYANRDDAIAINTYTTVLKRPQVPHEVFAAYWRDVHGPLCSRVPGLAWYVQYHLDREQDAHLWPSQDGITPFPDYVLDGGVEIGFASAADQAVFNEASSILFSDEQNMFAATVAYALPQSSRTLVDRIANPSPNGNDTLDRMHVHFGPGTKDPEAFAAFMATLAETLAADPALLRVRLHLPEAYDNADPAPPAPDVMHTVPPERERLAILDLTFATPLVRRLFFASDSFSGTIDGQKQNIGHVTAFAVSGMYTYVRDKELTLAGLRGSRPAQLIEQLGAVNQTAEDVRHLMLTGTLD</sequence>